<feature type="compositionally biased region" description="Polar residues" evidence="1">
    <location>
        <begin position="9"/>
        <end position="18"/>
    </location>
</feature>
<dbReference type="AlphaFoldDB" id="A0AAD6VLW3"/>
<organism evidence="2 3">
    <name type="scientific">Mycena pura</name>
    <dbReference type="NCBI Taxonomy" id="153505"/>
    <lineage>
        <taxon>Eukaryota</taxon>
        <taxon>Fungi</taxon>
        <taxon>Dikarya</taxon>
        <taxon>Basidiomycota</taxon>
        <taxon>Agaricomycotina</taxon>
        <taxon>Agaricomycetes</taxon>
        <taxon>Agaricomycetidae</taxon>
        <taxon>Agaricales</taxon>
        <taxon>Marasmiineae</taxon>
        <taxon>Mycenaceae</taxon>
        <taxon>Mycena</taxon>
    </lineage>
</organism>
<feature type="region of interest" description="Disordered" evidence="1">
    <location>
        <begin position="100"/>
        <end position="119"/>
    </location>
</feature>
<evidence type="ECO:0000313" key="2">
    <source>
        <dbReference type="EMBL" id="KAJ7217052.1"/>
    </source>
</evidence>
<comment type="caution">
    <text evidence="2">The sequence shown here is derived from an EMBL/GenBank/DDBJ whole genome shotgun (WGS) entry which is preliminary data.</text>
</comment>
<dbReference type="Proteomes" id="UP001219525">
    <property type="component" value="Unassembled WGS sequence"/>
</dbReference>
<sequence length="165" mass="18697">MKRGVQLLRRSSSTTTHVSDSEPEPEAQRRRVDRSVSPTPNSATTSRAPLAPIHNNVQPRRHGARPQKRSKDSSEDRFRALENRLQAVEKKLEECVEQTLVQSPFSPPGVSPAPDTSITLENDSTIARLLKESFRELKQEDPRLYLLDTPVRQGGMTRRLGYRTE</sequence>
<gene>
    <name evidence="2" type="ORF">GGX14DRAFT_390887</name>
</gene>
<evidence type="ECO:0000256" key="1">
    <source>
        <dbReference type="SAM" id="MobiDB-lite"/>
    </source>
</evidence>
<feature type="region of interest" description="Disordered" evidence="1">
    <location>
        <begin position="1"/>
        <end position="79"/>
    </location>
</feature>
<feature type="compositionally biased region" description="Basic and acidic residues" evidence="1">
    <location>
        <begin position="69"/>
        <end position="79"/>
    </location>
</feature>
<keyword evidence="3" id="KW-1185">Reference proteome</keyword>
<reference evidence="2" key="1">
    <citation type="submission" date="2023-03" db="EMBL/GenBank/DDBJ databases">
        <title>Massive genome expansion in bonnet fungi (Mycena s.s.) driven by repeated elements and novel gene families across ecological guilds.</title>
        <authorList>
            <consortium name="Lawrence Berkeley National Laboratory"/>
            <person name="Harder C.B."/>
            <person name="Miyauchi S."/>
            <person name="Viragh M."/>
            <person name="Kuo A."/>
            <person name="Thoen E."/>
            <person name="Andreopoulos B."/>
            <person name="Lu D."/>
            <person name="Skrede I."/>
            <person name="Drula E."/>
            <person name="Henrissat B."/>
            <person name="Morin E."/>
            <person name="Kohler A."/>
            <person name="Barry K."/>
            <person name="LaButti K."/>
            <person name="Morin E."/>
            <person name="Salamov A."/>
            <person name="Lipzen A."/>
            <person name="Mereny Z."/>
            <person name="Hegedus B."/>
            <person name="Baldrian P."/>
            <person name="Stursova M."/>
            <person name="Weitz H."/>
            <person name="Taylor A."/>
            <person name="Grigoriev I.V."/>
            <person name="Nagy L.G."/>
            <person name="Martin F."/>
            <person name="Kauserud H."/>
        </authorList>
    </citation>
    <scope>NUCLEOTIDE SEQUENCE</scope>
    <source>
        <strain evidence="2">9144</strain>
    </source>
</reference>
<proteinExistence type="predicted"/>
<dbReference type="EMBL" id="JARJCW010000014">
    <property type="protein sequence ID" value="KAJ7217052.1"/>
    <property type="molecule type" value="Genomic_DNA"/>
</dbReference>
<protein>
    <submittedName>
        <fullName evidence="2">Uncharacterized protein</fullName>
    </submittedName>
</protein>
<accession>A0AAD6VLW3</accession>
<name>A0AAD6VLW3_9AGAR</name>
<evidence type="ECO:0000313" key="3">
    <source>
        <dbReference type="Proteomes" id="UP001219525"/>
    </source>
</evidence>
<feature type="compositionally biased region" description="Polar residues" evidence="1">
    <location>
        <begin position="36"/>
        <end position="47"/>
    </location>
</feature>
<feature type="compositionally biased region" description="Basic residues" evidence="1">
    <location>
        <begin position="59"/>
        <end position="68"/>
    </location>
</feature>